<feature type="transmembrane region" description="Helical" evidence="7">
    <location>
        <begin position="207"/>
        <end position="227"/>
    </location>
</feature>
<dbReference type="Pfam" id="PF02653">
    <property type="entry name" value="BPD_transp_2"/>
    <property type="match status" value="1"/>
</dbReference>
<dbReference type="Proteomes" id="UP000294558">
    <property type="component" value="Unassembled WGS sequence"/>
</dbReference>
<evidence type="ECO:0000256" key="6">
    <source>
        <dbReference type="SAM" id="MobiDB-lite"/>
    </source>
</evidence>
<keyword evidence="9" id="KW-1185">Reference proteome</keyword>
<feature type="transmembrane region" description="Helical" evidence="7">
    <location>
        <begin position="293"/>
        <end position="317"/>
    </location>
</feature>
<keyword evidence="4 7" id="KW-1133">Transmembrane helix</keyword>
<evidence type="ECO:0000256" key="2">
    <source>
        <dbReference type="ARBA" id="ARBA00022475"/>
    </source>
</evidence>
<dbReference type="RefSeq" id="WP_133870371.1">
    <property type="nucleotide sequence ID" value="NZ_SOAU01000001.1"/>
</dbReference>
<name>A0A4R7I3U5_9ACTN</name>
<dbReference type="EMBL" id="SOAU01000001">
    <property type="protein sequence ID" value="TDT18135.1"/>
    <property type="molecule type" value="Genomic_DNA"/>
</dbReference>
<feature type="transmembrane region" description="Helical" evidence="7">
    <location>
        <begin position="48"/>
        <end position="75"/>
    </location>
</feature>
<keyword evidence="5 7" id="KW-0472">Membrane</keyword>
<feature type="region of interest" description="Disordered" evidence="6">
    <location>
        <begin position="329"/>
        <end position="364"/>
    </location>
</feature>
<evidence type="ECO:0000256" key="1">
    <source>
        <dbReference type="ARBA" id="ARBA00004651"/>
    </source>
</evidence>
<evidence type="ECO:0000313" key="8">
    <source>
        <dbReference type="EMBL" id="TDT18135.1"/>
    </source>
</evidence>
<dbReference type="GO" id="GO:0015658">
    <property type="term" value="F:branched-chain amino acid transmembrane transporter activity"/>
    <property type="evidence" value="ECO:0007669"/>
    <property type="project" value="InterPro"/>
</dbReference>
<accession>A0A4R7I3U5</accession>
<feature type="transmembrane region" description="Helical" evidence="7">
    <location>
        <begin position="116"/>
        <end position="134"/>
    </location>
</feature>
<dbReference type="OrthoDB" id="9814461at2"/>
<comment type="caution">
    <text evidence="8">The sequence shown here is derived from an EMBL/GenBank/DDBJ whole genome shotgun (WGS) entry which is preliminary data.</text>
</comment>
<keyword evidence="3 7" id="KW-0812">Transmembrane</keyword>
<dbReference type="GO" id="GO:0005886">
    <property type="term" value="C:plasma membrane"/>
    <property type="evidence" value="ECO:0007669"/>
    <property type="project" value="UniProtKB-SubCell"/>
</dbReference>
<dbReference type="InterPro" id="IPR001851">
    <property type="entry name" value="ABC_transp_permease"/>
</dbReference>
<sequence>MSRSPRDIAVALTAIVLIALPLFGSDFFVSFVMTRTVMLGLAASTIAFLSAYGGMVSLAQLLMFGIAGFMVGNAVGEAGSKGMKLGWHPWVAVVFALVVTTAVALLLGALSARTSGIYFLMLTMTYAVIGFYFFGQVTTFSGFGGITGIDPPGLFDGHPTRLYYAAVVLSIVAYVGLRYVSTTPFGMALQGVRDDPVRMSSLGFNVALHRTLAFALAGFVAGVAGVLNIWWNGQIDPTSISIGPTLDLLIIAVIGGIAHLEGAWLGAFVFVMANNYMRNLPFADTIGLTEARFNTVVGLVVLLVMLLSPDGLVGIAVRCRDWMARFRRSDDAAPQPPDAQLATADGGPTGRSAVPSHNTEGSIR</sequence>
<feature type="transmembrane region" description="Helical" evidence="7">
    <location>
        <begin position="87"/>
        <end position="110"/>
    </location>
</feature>
<dbReference type="InterPro" id="IPR043428">
    <property type="entry name" value="LivM-like"/>
</dbReference>
<keyword evidence="2" id="KW-1003">Cell membrane</keyword>
<evidence type="ECO:0000256" key="3">
    <source>
        <dbReference type="ARBA" id="ARBA00022692"/>
    </source>
</evidence>
<comment type="subcellular location">
    <subcellularLocation>
        <location evidence="1">Cell membrane</location>
        <topology evidence="1">Multi-pass membrane protein</topology>
    </subcellularLocation>
</comment>
<organism evidence="8 9">
    <name type="scientific">Ilumatobacter fluminis</name>
    <dbReference type="NCBI Taxonomy" id="467091"/>
    <lineage>
        <taxon>Bacteria</taxon>
        <taxon>Bacillati</taxon>
        <taxon>Actinomycetota</taxon>
        <taxon>Acidimicrobiia</taxon>
        <taxon>Acidimicrobiales</taxon>
        <taxon>Ilumatobacteraceae</taxon>
        <taxon>Ilumatobacter</taxon>
    </lineage>
</organism>
<evidence type="ECO:0000256" key="4">
    <source>
        <dbReference type="ARBA" id="ARBA00022989"/>
    </source>
</evidence>
<feature type="transmembrane region" description="Helical" evidence="7">
    <location>
        <begin position="162"/>
        <end position="180"/>
    </location>
</feature>
<evidence type="ECO:0000256" key="5">
    <source>
        <dbReference type="ARBA" id="ARBA00023136"/>
    </source>
</evidence>
<feature type="compositionally biased region" description="Polar residues" evidence="6">
    <location>
        <begin position="355"/>
        <end position="364"/>
    </location>
</feature>
<feature type="transmembrane region" description="Helical" evidence="7">
    <location>
        <begin position="248"/>
        <end position="273"/>
    </location>
</feature>
<proteinExistence type="predicted"/>
<gene>
    <name evidence="8" type="ORF">BDK89_3751</name>
</gene>
<protein>
    <submittedName>
        <fullName evidence="8">Amino acid/amide ABC transporter membrane protein 2 (HAAT family)</fullName>
    </submittedName>
</protein>
<reference evidence="8 9" key="1">
    <citation type="submission" date="2019-03" db="EMBL/GenBank/DDBJ databases">
        <title>Sequencing the genomes of 1000 actinobacteria strains.</title>
        <authorList>
            <person name="Klenk H.-P."/>
        </authorList>
    </citation>
    <scope>NUCLEOTIDE SEQUENCE [LARGE SCALE GENOMIC DNA]</scope>
    <source>
        <strain evidence="8 9">DSM 18936</strain>
    </source>
</reference>
<dbReference type="CDD" id="cd06581">
    <property type="entry name" value="TM_PBP1_LivM_like"/>
    <property type="match status" value="1"/>
</dbReference>
<evidence type="ECO:0000256" key="7">
    <source>
        <dbReference type="SAM" id="Phobius"/>
    </source>
</evidence>
<dbReference type="PANTHER" id="PTHR30482:SF17">
    <property type="entry name" value="ABC TRANSPORTER ATP-BINDING PROTEIN"/>
    <property type="match status" value="1"/>
</dbReference>
<dbReference type="PANTHER" id="PTHR30482">
    <property type="entry name" value="HIGH-AFFINITY BRANCHED-CHAIN AMINO ACID TRANSPORT SYSTEM PERMEASE"/>
    <property type="match status" value="1"/>
</dbReference>
<evidence type="ECO:0000313" key="9">
    <source>
        <dbReference type="Proteomes" id="UP000294558"/>
    </source>
</evidence>
<dbReference type="AlphaFoldDB" id="A0A4R7I3U5"/>